<protein>
    <submittedName>
        <fullName evidence="1">Uncharacterized protein</fullName>
    </submittedName>
</protein>
<dbReference type="EMBL" id="JAUSTW010000008">
    <property type="protein sequence ID" value="MDQ0201069.1"/>
    <property type="molecule type" value="Genomic_DNA"/>
</dbReference>
<dbReference type="RefSeq" id="WP_307411973.1">
    <property type="nucleotide sequence ID" value="NZ_JAUSTW010000008.1"/>
</dbReference>
<organism evidence="1 2">
    <name type="scientific">Neobacillus ginsengisoli</name>
    <dbReference type="NCBI Taxonomy" id="904295"/>
    <lineage>
        <taxon>Bacteria</taxon>
        <taxon>Bacillati</taxon>
        <taxon>Bacillota</taxon>
        <taxon>Bacilli</taxon>
        <taxon>Bacillales</taxon>
        <taxon>Bacillaceae</taxon>
        <taxon>Neobacillus</taxon>
    </lineage>
</organism>
<proteinExistence type="predicted"/>
<evidence type="ECO:0000313" key="1">
    <source>
        <dbReference type="EMBL" id="MDQ0201069.1"/>
    </source>
</evidence>
<gene>
    <name evidence="1" type="ORF">J2S10_004275</name>
</gene>
<dbReference type="Proteomes" id="UP001224122">
    <property type="component" value="Unassembled WGS sequence"/>
</dbReference>
<keyword evidence="2" id="KW-1185">Reference proteome</keyword>
<accession>A0ABT9XZZ6</accession>
<sequence>MIIKTSKNIIFPNFKKNEDILKENLQIQTYGQRLFRDQTLYEYLLEFLVIFASPKSLGKKDYMDASHQFQFLSQAGENQLFYFPTPRMGLKRFIFLNRSEIEKRFEVDINALEDHREILKGKLTIDSNQQEDFLLNILQDLLYGFNAIIGKRSWFAQSLLPVAPELIFCEAIGKKSDREKLEKNSSFKDIDGKFDFNYRAFMARGGEVYYLHVLQGVQEKPDLKENLEKNLQELITGIPQLSQIAQFIQNSWRHDKIKELDGDQDSFIEKIDYVTKSMEWIPDNYRNRAAFTVQELTNLLSSSINTLEKVEMLSSLIALQVMRMMCLQAQLLLEGKDNAEWLIDVINNPGNQIRKMAVASYEKLEENVFRAVHQANIQNYMDKSVSNKAEEAIYEDASKDTNRLIRKLGKQLGFVVPPKGGSMRFGINEEITKILVLSLVTPGERMLYTTFLDKCYKHFKIIIGPNEAKKHWSENNSLDLTMFNANSEKFQDLLKDSGLLRDLSDSTAIVENPFQE</sequence>
<comment type="caution">
    <text evidence="1">The sequence shown here is derived from an EMBL/GenBank/DDBJ whole genome shotgun (WGS) entry which is preliminary data.</text>
</comment>
<reference evidence="1 2" key="1">
    <citation type="submission" date="2023-07" db="EMBL/GenBank/DDBJ databases">
        <title>Genomic Encyclopedia of Type Strains, Phase IV (KMG-IV): sequencing the most valuable type-strain genomes for metagenomic binning, comparative biology and taxonomic classification.</title>
        <authorList>
            <person name="Goeker M."/>
        </authorList>
    </citation>
    <scope>NUCLEOTIDE SEQUENCE [LARGE SCALE GENOMIC DNA]</scope>
    <source>
        <strain evidence="1 2">DSM 27594</strain>
    </source>
</reference>
<evidence type="ECO:0000313" key="2">
    <source>
        <dbReference type="Proteomes" id="UP001224122"/>
    </source>
</evidence>
<name>A0ABT9XZZ6_9BACI</name>